<dbReference type="InterPro" id="IPR036389">
    <property type="entry name" value="RNase_III_sf"/>
</dbReference>
<evidence type="ECO:0000256" key="6">
    <source>
        <dbReference type="PROSITE-ProRule" id="PRU00266"/>
    </source>
</evidence>
<dbReference type="SMART" id="SM00358">
    <property type="entry name" value="DSRM"/>
    <property type="match status" value="1"/>
</dbReference>
<protein>
    <submittedName>
        <fullName evidence="10">DgyrCDS9058</fullName>
    </submittedName>
</protein>
<dbReference type="Pfam" id="PF00035">
    <property type="entry name" value="dsrm"/>
    <property type="match status" value="1"/>
</dbReference>
<feature type="domain" description="RNase III" evidence="9">
    <location>
        <begin position="802"/>
        <end position="982"/>
    </location>
</feature>
<dbReference type="CDD" id="cd19877">
    <property type="entry name" value="DSRM_RNAse_III_meta_like"/>
    <property type="match status" value="1"/>
</dbReference>
<feature type="compositionally biased region" description="Low complexity" evidence="7">
    <location>
        <begin position="203"/>
        <end position="212"/>
    </location>
</feature>
<feature type="compositionally biased region" description="Basic and acidic residues" evidence="7">
    <location>
        <begin position="1281"/>
        <end position="1299"/>
    </location>
</feature>
<dbReference type="GO" id="GO:0006364">
    <property type="term" value="P:rRNA processing"/>
    <property type="evidence" value="ECO:0007669"/>
    <property type="project" value="InterPro"/>
</dbReference>
<dbReference type="InterPro" id="IPR044442">
    <property type="entry name" value="RNAse_III_DSRM__animal"/>
</dbReference>
<feature type="region of interest" description="Disordered" evidence="7">
    <location>
        <begin position="1424"/>
        <end position="1462"/>
    </location>
</feature>
<dbReference type="PROSITE" id="PS00517">
    <property type="entry name" value="RNASE_3_1"/>
    <property type="match status" value="1"/>
</dbReference>
<dbReference type="Pfam" id="PF00636">
    <property type="entry name" value="Ribonuclease_3"/>
    <property type="match status" value="1"/>
</dbReference>
<keyword evidence="3" id="KW-0255">Endonuclease</keyword>
<evidence type="ECO:0000259" key="8">
    <source>
        <dbReference type="PROSITE" id="PS50137"/>
    </source>
</evidence>
<feature type="compositionally biased region" description="Basic and acidic residues" evidence="7">
    <location>
        <begin position="1540"/>
        <end position="1556"/>
    </location>
</feature>
<feature type="domain" description="RNase III" evidence="9">
    <location>
        <begin position="1034"/>
        <end position="1158"/>
    </location>
</feature>
<evidence type="ECO:0000313" key="11">
    <source>
        <dbReference type="Proteomes" id="UP000549394"/>
    </source>
</evidence>
<dbReference type="GO" id="GO:0031053">
    <property type="term" value="P:primary miRNA processing"/>
    <property type="evidence" value="ECO:0007669"/>
    <property type="project" value="TreeGrafter"/>
</dbReference>
<dbReference type="GO" id="GO:0004525">
    <property type="term" value="F:ribonuclease III activity"/>
    <property type="evidence" value="ECO:0007669"/>
    <property type="project" value="InterPro"/>
</dbReference>
<feature type="region of interest" description="Disordered" evidence="7">
    <location>
        <begin position="1275"/>
        <end position="1377"/>
    </location>
</feature>
<feature type="compositionally biased region" description="Basic and acidic residues" evidence="7">
    <location>
        <begin position="1452"/>
        <end position="1462"/>
    </location>
</feature>
<organism evidence="10 11">
    <name type="scientific">Dimorphilus gyrociliatus</name>
    <dbReference type="NCBI Taxonomy" id="2664684"/>
    <lineage>
        <taxon>Eukaryota</taxon>
        <taxon>Metazoa</taxon>
        <taxon>Spiralia</taxon>
        <taxon>Lophotrochozoa</taxon>
        <taxon>Annelida</taxon>
        <taxon>Polychaeta</taxon>
        <taxon>Polychaeta incertae sedis</taxon>
        <taxon>Dinophilidae</taxon>
        <taxon>Dimorphilus</taxon>
    </lineage>
</organism>
<evidence type="ECO:0000256" key="3">
    <source>
        <dbReference type="ARBA" id="ARBA00022759"/>
    </source>
</evidence>
<dbReference type="Gene3D" id="3.30.160.20">
    <property type="match status" value="1"/>
</dbReference>
<dbReference type="Pfam" id="PF26050">
    <property type="entry name" value="Helical_CED_Drosha"/>
    <property type="match status" value="1"/>
</dbReference>
<keyword evidence="11" id="KW-1185">Reference proteome</keyword>
<evidence type="ECO:0000256" key="4">
    <source>
        <dbReference type="ARBA" id="ARBA00022801"/>
    </source>
</evidence>
<feature type="compositionally biased region" description="Basic and acidic residues" evidence="7">
    <location>
        <begin position="213"/>
        <end position="236"/>
    </location>
</feature>
<evidence type="ECO:0000256" key="1">
    <source>
        <dbReference type="ARBA" id="ARBA00010183"/>
    </source>
</evidence>
<dbReference type="FunFam" id="1.10.1520.10:FF:000002">
    <property type="entry name" value="Drosha ribonuclease III"/>
    <property type="match status" value="1"/>
</dbReference>
<evidence type="ECO:0000259" key="9">
    <source>
        <dbReference type="PROSITE" id="PS50142"/>
    </source>
</evidence>
<dbReference type="InterPro" id="IPR011907">
    <property type="entry name" value="RNase_III"/>
</dbReference>
<feature type="region of interest" description="Disordered" evidence="7">
    <location>
        <begin position="15"/>
        <end position="42"/>
    </location>
</feature>
<keyword evidence="2" id="KW-0540">Nuclease</keyword>
<dbReference type="Proteomes" id="UP000549394">
    <property type="component" value="Unassembled WGS sequence"/>
</dbReference>
<evidence type="ECO:0000313" key="10">
    <source>
        <dbReference type="EMBL" id="CAD5120492.1"/>
    </source>
</evidence>
<dbReference type="GO" id="GO:0031054">
    <property type="term" value="P:pre-miRNA processing"/>
    <property type="evidence" value="ECO:0007669"/>
    <property type="project" value="InterPro"/>
</dbReference>
<feature type="compositionally biased region" description="Basic and acidic residues" evidence="7">
    <location>
        <begin position="1308"/>
        <end position="1335"/>
    </location>
</feature>
<feature type="compositionally biased region" description="Acidic residues" evidence="7">
    <location>
        <begin position="1433"/>
        <end position="1451"/>
    </location>
</feature>
<keyword evidence="5 6" id="KW-0694">RNA-binding</keyword>
<feature type="compositionally biased region" description="Polar residues" evidence="7">
    <location>
        <begin position="23"/>
        <end position="42"/>
    </location>
</feature>
<dbReference type="SUPFAM" id="SSF69065">
    <property type="entry name" value="RNase III domain-like"/>
    <property type="match status" value="2"/>
</dbReference>
<dbReference type="CDD" id="cd00593">
    <property type="entry name" value="RIBOc"/>
    <property type="match status" value="2"/>
</dbReference>
<feature type="region of interest" description="Disordered" evidence="7">
    <location>
        <begin position="192"/>
        <end position="275"/>
    </location>
</feature>
<dbReference type="PANTHER" id="PTHR11207:SF0">
    <property type="entry name" value="RIBONUCLEASE 3"/>
    <property type="match status" value="1"/>
</dbReference>
<dbReference type="InterPro" id="IPR058938">
    <property type="entry name" value="Helical_CED_Drosha"/>
</dbReference>
<feature type="region of interest" description="Disordered" evidence="7">
    <location>
        <begin position="294"/>
        <end position="338"/>
    </location>
</feature>
<dbReference type="OrthoDB" id="67027at2759"/>
<reference evidence="10 11" key="1">
    <citation type="submission" date="2020-08" db="EMBL/GenBank/DDBJ databases">
        <authorList>
            <person name="Hejnol A."/>
        </authorList>
    </citation>
    <scope>NUCLEOTIDE SEQUENCE [LARGE SCALE GENOMIC DNA]</scope>
</reference>
<comment type="similarity">
    <text evidence="1">Belongs to the ribonuclease III family.</text>
</comment>
<dbReference type="SMART" id="SM00535">
    <property type="entry name" value="RIBOc"/>
    <property type="match status" value="2"/>
</dbReference>
<feature type="compositionally biased region" description="Basic and acidic residues" evidence="7">
    <location>
        <begin position="192"/>
        <end position="202"/>
    </location>
</feature>
<evidence type="ECO:0000256" key="7">
    <source>
        <dbReference type="SAM" id="MobiDB-lite"/>
    </source>
</evidence>
<dbReference type="Pfam" id="PF14622">
    <property type="entry name" value="Ribonucleas_3_3"/>
    <property type="match status" value="1"/>
</dbReference>
<feature type="domain" description="DRBM" evidence="8">
    <location>
        <begin position="1185"/>
        <end position="1260"/>
    </location>
</feature>
<name>A0A7I8VVY6_9ANNE</name>
<gene>
    <name evidence="10" type="ORF">DGYR_LOCUS8586</name>
</gene>
<keyword evidence="4" id="KW-0378">Hydrolase</keyword>
<dbReference type="PROSITE" id="PS50142">
    <property type="entry name" value="RNASE_3_2"/>
    <property type="match status" value="2"/>
</dbReference>
<dbReference type="PROSITE" id="PS50137">
    <property type="entry name" value="DS_RBD"/>
    <property type="match status" value="1"/>
</dbReference>
<dbReference type="HAMAP" id="MF_00104">
    <property type="entry name" value="RNase_III"/>
    <property type="match status" value="1"/>
</dbReference>
<dbReference type="PANTHER" id="PTHR11207">
    <property type="entry name" value="RIBONUCLEASE III"/>
    <property type="match status" value="1"/>
</dbReference>
<dbReference type="SUPFAM" id="SSF54768">
    <property type="entry name" value="dsRNA-binding domain-like"/>
    <property type="match status" value="1"/>
</dbReference>
<feature type="region of interest" description="Disordered" evidence="7">
    <location>
        <begin position="78"/>
        <end position="101"/>
    </location>
</feature>
<comment type="caution">
    <text evidence="10">The sequence shown here is derived from an EMBL/GenBank/DDBJ whole genome shotgun (WGS) entry which is preliminary data.</text>
</comment>
<dbReference type="GO" id="GO:0003723">
    <property type="term" value="F:RNA binding"/>
    <property type="evidence" value="ECO:0007669"/>
    <property type="project" value="UniProtKB-UniRule"/>
</dbReference>
<evidence type="ECO:0000256" key="5">
    <source>
        <dbReference type="ARBA" id="ARBA00022884"/>
    </source>
</evidence>
<evidence type="ECO:0000256" key="2">
    <source>
        <dbReference type="ARBA" id="ARBA00022722"/>
    </source>
</evidence>
<feature type="region of interest" description="Disordered" evidence="7">
    <location>
        <begin position="406"/>
        <end position="433"/>
    </location>
</feature>
<dbReference type="GO" id="GO:0070877">
    <property type="term" value="C:microprocessor complex"/>
    <property type="evidence" value="ECO:0007669"/>
    <property type="project" value="TreeGrafter"/>
</dbReference>
<dbReference type="Gene3D" id="1.10.1520.10">
    <property type="entry name" value="Ribonuclease III domain"/>
    <property type="match status" value="2"/>
</dbReference>
<dbReference type="InterPro" id="IPR000999">
    <property type="entry name" value="RNase_III_dom"/>
</dbReference>
<dbReference type="InterPro" id="IPR014720">
    <property type="entry name" value="dsRBD_dom"/>
</dbReference>
<feature type="region of interest" description="Disordered" evidence="7">
    <location>
        <begin position="1540"/>
        <end position="1572"/>
    </location>
</feature>
<feature type="compositionally biased region" description="Basic and acidic residues" evidence="7">
    <location>
        <begin position="415"/>
        <end position="433"/>
    </location>
</feature>
<proteinExistence type="inferred from homology"/>
<accession>A0A7I8VVY6</accession>
<dbReference type="EMBL" id="CAJFCJ010000012">
    <property type="protein sequence ID" value="CAD5120492.1"/>
    <property type="molecule type" value="Genomic_DNA"/>
</dbReference>
<sequence length="1572" mass="182085">MNDEIRTNPIKITFDKGKKNRRQLNSNNSNDNETLPNDCSPVASVSNSNPALHVSNNLGQNCNQISFSSPTFPMSNYSAAATAPPPPPASTEQSADVNNPNYQANNQCNYSLLCQMNSLFRPQNMMPYGQYTWNSTVGNTLGSGDCQTNNFFPTPYQASNLKFSNMYFKKNFHGNSNFGSGINQTKNFKGTMDEKLDKDNSRNSRNNRNRNTNKLDRNQEREQDRRRGGRGGKHDNYNSQQWRRGLLPHPNAGAQGSQQSFKSGDKQSRYRNRKRKNVADLCEDFDMAREEAIKEEREKRQAVQRRREMRRRNPDDYWPNKKRYKSRSPSPELPPVPKWIRSSPATLYFEAKDGKTFSTERMQQLESKFQNDVISRSDSVPCEIEKEKVQKQDDLLPKMHFHSHKGCCSQDNGDDLSHSDSSEESDKGDGDEPEYLKEMMRKQQHPQRLHKEAWYNDSLQLNTGPICKCSLNSRKHGIRHDIYPGEEPVPKCVQESNCSDVLYHYRIAVSPYNNFLTGNPTVILHDDREYTFEGFSILSHKKLASNIPPCMLSRYGFLYRIHFFKEEPLQNYDIRTLDLFSKFLFFDILELVDLDWLRPNDDCCPLFHIMPRFTRMLPENGKEILSMNEVLSYLVKSAKPLVDLQDLPRIKRFTDTEWMEYVDRVRGSIVTNPKTKPTSLRIDQLDRVDRTSDGFPILIHFGARPAQLSYMGDTQYQRLSREVMKLRHLYSNKPKVTREEKRSLADKEEKLKNMKLKSELKKEVTIEVSSKGFYRTGLNCDVCQHALLLPVLITHLRFHQCLIKLEEYIGYSFKDRSLLQLAVTHPSYRPHYGTNPDHVRNTLSNCGIRHTEYGDKENMSRSSRKRGITTLIHIMSMMGKKEKISSEVDHYERLEFLGDAIIEFITSIRLFYMFPELDEGGLAMYRSALVCNQHLAVLAKRLKLDDYMLYAHGPDLCHRSELRHAMANSFEALMGAIFLDESLKTVDRVFSQTLWESDPELRKIWDSDRKHQLQNEFPNGDRHLIESSPILQKLVEFENSTCIKFGHMRLLAKALTLKSVSYNWLTRGHNQRLEFLGDTVLQLVSSVFLYLHFPNHHEGHLSLLRSSLVNAKTQAQVACEIGLPNFIIANDKHINLNKAKALADLLEAYIGAMYVDQGINCVKVFCNVCFFPRLEEFIIHQKWNDPKSQLQQCCITLRDVGGGDPEIPVYKEISRFGPTNRRCFKVAVYFKSKRLAIGQGRCLREAQMDAAKNALDENSELFPQIKYQRRIVQQKYNLPKDGSDKNDKRDLEPGRDRNVLPKQYAENSNDHIDKLDEHEKDKHEDNAEEGNDKQKTQSWNENRKLPFAPINLDDIKVDESDEQPLSPDSPKRKEETHEFCTTFFPENVEYIDDEEKSKEPEKSPVVFKFKKTFKPIGTSALLKTYSKPKISDDTDDNDNEDDEDDEDDDYNDDKSKANENESVEKLTCYTNKSIVKMDINEIKRKRIRNIKAQSINMSPGLKCDSEKEDFHYVDNDNKLSTEKTIPNTVLIKERPSIDFDQEERLETKDMKMELSSHENSSTEEGEIKTDSE</sequence>